<comment type="subcellular location">
    <subcellularLocation>
        <location evidence="1">Membrane</location>
    </subcellularLocation>
</comment>
<evidence type="ECO:0000256" key="2">
    <source>
        <dbReference type="ARBA" id="ARBA00022692"/>
    </source>
</evidence>
<reference evidence="8" key="1">
    <citation type="submission" date="2021-02" db="EMBL/GenBank/DDBJ databases">
        <authorList>
            <person name="Nowell W R."/>
        </authorList>
    </citation>
    <scope>NUCLEOTIDE SEQUENCE</scope>
</reference>
<dbReference type="Gene3D" id="1.20.1070.10">
    <property type="entry name" value="Rhodopsin 7-helix transmembrane proteins"/>
    <property type="match status" value="1"/>
</dbReference>
<dbReference type="InterPro" id="IPR053219">
    <property type="entry name" value="GPCR_Dmsr-1"/>
</dbReference>
<dbReference type="CDD" id="cd14978">
    <property type="entry name" value="7tmA_FMRFamide_R-like"/>
    <property type="match status" value="1"/>
</dbReference>
<evidence type="ECO:0000256" key="5">
    <source>
        <dbReference type="SAM" id="MobiDB-lite"/>
    </source>
</evidence>
<keyword evidence="2 6" id="KW-0812">Transmembrane</keyword>
<accession>A0A813WP33</accession>
<dbReference type="Proteomes" id="UP000663852">
    <property type="component" value="Unassembled WGS sequence"/>
</dbReference>
<dbReference type="GO" id="GO:0008528">
    <property type="term" value="F:G protein-coupled peptide receptor activity"/>
    <property type="evidence" value="ECO:0007669"/>
    <property type="project" value="InterPro"/>
</dbReference>
<keyword evidence="4 6" id="KW-0472">Membrane</keyword>
<evidence type="ECO:0000256" key="3">
    <source>
        <dbReference type="ARBA" id="ARBA00022989"/>
    </source>
</evidence>
<dbReference type="InterPro" id="IPR019427">
    <property type="entry name" value="7TM_GPCR_serpentine_rcpt_Srw"/>
</dbReference>
<name>A0A813WP33_ADIRI</name>
<dbReference type="PANTHER" id="PTHR46273:SF4">
    <property type="entry name" value="AT19640P"/>
    <property type="match status" value="1"/>
</dbReference>
<feature type="transmembrane region" description="Helical" evidence="6">
    <location>
        <begin position="397"/>
        <end position="415"/>
    </location>
</feature>
<feature type="transmembrane region" description="Helical" evidence="6">
    <location>
        <begin position="182"/>
        <end position="208"/>
    </location>
</feature>
<protein>
    <recommendedName>
        <fullName evidence="7">G-protein coupled receptors family 1 profile domain-containing protein</fullName>
    </recommendedName>
</protein>
<feature type="transmembrane region" description="Helical" evidence="6">
    <location>
        <begin position="352"/>
        <end position="377"/>
    </location>
</feature>
<evidence type="ECO:0000259" key="7">
    <source>
        <dbReference type="PROSITE" id="PS50262"/>
    </source>
</evidence>
<dbReference type="Pfam" id="PF10324">
    <property type="entry name" value="7TM_GPCR_Srw"/>
    <property type="match status" value="1"/>
</dbReference>
<dbReference type="PRINTS" id="PR00237">
    <property type="entry name" value="GPCRRHODOPSN"/>
</dbReference>
<dbReference type="InterPro" id="IPR000276">
    <property type="entry name" value="GPCR_Rhodpsn"/>
</dbReference>
<dbReference type="PROSITE" id="PS50262">
    <property type="entry name" value="G_PROTEIN_RECEP_F1_2"/>
    <property type="match status" value="1"/>
</dbReference>
<feature type="region of interest" description="Disordered" evidence="5">
    <location>
        <begin position="324"/>
        <end position="346"/>
    </location>
</feature>
<feature type="domain" description="G-protein coupled receptors family 1 profile" evidence="7">
    <location>
        <begin position="119"/>
        <end position="412"/>
    </location>
</feature>
<dbReference type="GO" id="GO:0005886">
    <property type="term" value="C:plasma membrane"/>
    <property type="evidence" value="ECO:0007669"/>
    <property type="project" value="TreeGrafter"/>
</dbReference>
<evidence type="ECO:0000256" key="6">
    <source>
        <dbReference type="SAM" id="Phobius"/>
    </source>
</evidence>
<dbReference type="EMBL" id="CAJNOJ010000024">
    <property type="protein sequence ID" value="CAF0860917.1"/>
    <property type="molecule type" value="Genomic_DNA"/>
</dbReference>
<evidence type="ECO:0000313" key="9">
    <source>
        <dbReference type="Proteomes" id="UP000663852"/>
    </source>
</evidence>
<comment type="caution">
    <text evidence="8">The sequence shown here is derived from an EMBL/GenBank/DDBJ whole genome shotgun (WGS) entry which is preliminary data.</text>
</comment>
<feature type="transmembrane region" description="Helical" evidence="6">
    <location>
        <begin position="287"/>
        <end position="310"/>
    </location>
</feature>
<organism evidence="8 9">
    <name type="scientific">Adineta ricciae</name>
    <name type="common">Rotifer</name>
    <dbReference type="NCBI Taxonomy" id="249248"/>
    <lineage>
        <taxon>Eukaryota</taxon>
        <taxon>Metazoa</taxon>
        <taxon>Spiralia</taxon>
        <taxon>Gnathifera</taxon>
        <taxon>Rotifera</taxon>
        <taxon>Eurotatoria</taxon>
        <taxon>Bdelloidea</taxon>
        <taxon>Adinetida</taxon>
        <taxon>Adinetidae</taxon>
        <taxon>Adineta</taxon>
    </lineage>
</organism>
<evidence type="ECO:0000256" key="4">
    <source>
        <dbReference type="ARBA" id="ARBA00023136"/>
    </source>
</evidence>
<evidence type="ECO:0000256" key="1">
    <source>
        <dbReference type="ARBA" id="ARBA00004370"/>
    </source>
</evidence>
<dbReference type="InterPro" id="IPR017452">
    <property type="entry name" value="GPCR_Rhodpsn_7TM"/>
</dbReference>
<gene>
    <name evidence="8" type="ORF">EDS130_LOCUS7807</name>
</gene>
<keyword evidence="3 6" id="KW-1133">Transmembrane helix</keyword>
<feature type="transmembrane region" description="Helical" evidence="6">
    <location>
        <begin position="139"/>
        <end position="162"/>
    </location>
</feature>
<sequence>MYEESSAFGHNFFGDAFQYQTRKFSRLTTTQVQSQASLIDFFLITMSPYSSESFNQTSPYVTSTFAEQFMYNVSKSLLSNDLNGNDHDFSNSSLVRYKTLYREYHGIISSFVCIFGLTCNLFNIIVLTRPLMRSSTNTILTSLALSDLIKMLFVLPAVIIFYCLQTSQHKSEPNFQSRSQVTFYMVQMLVTLTLHCISTWLTVLLAGFRFVFLSCKSLTPYVSTPNRALLGVCTVVFISTILCIPSYIEHRLVEVINNDTNATDVSKSYIFAETKLSKALSLRDTVFVLHSVIFKLIPCILLLVFSFLLIQQLRHALENAEKLQKHSIPASNHGQNGRGRGRRREKENRRTTLMLVIVCVLFLVTELPQGAILLLSFISKNNSKYYYGIYQHLGDTFDILALINNSVNFILYCLMSRAFRDTFKQTFGFECYKVAQHESSTSFANLSLIKNRRKQLSASFVKEQGSNYKYSDDQRTSIVLNDVNLLKKKSSPEVINHSPVTTPLLKDNHANELTLKS</sequence>
<dbReference type="AlphaFoldDB" id="A0A813WP33"/>
<proteinExistence type="predicted"/>
<dbReference type="OrthoDB" id="5864054at2759"/>
<dbReference type="PANTHER" id="PTHR46273">
    <property type="entry name" value="MYOSUPPRESSIN RECEPTOR 1, ISOFORM B-RELATED"/>
    <property type="match status" value="1"/>
</dbReference>
<evidence type="ECO:0000313" key="8">
    <source>
        <dbReference type="EMBL" id="CAF0860917.1"/>
    </source>
</evidence>
<feature type="transmembrane region" description="Helical" evidence="6">
    <location>
        <begin position="104"/>
        <end position="127"/>
    </location>
</feature>
<dbReference type="SUPFAM" id="SSF81321">
    <property type="entry name" value="Family A G protein-coupled receptor-like"/>
    <property type="match status" value="1"/>
</dbReference>
<feature type="transmembrane region" description="Helical" evidence="6">
    <location>
        <begin position="228"/>
        <end position="248"/>
    </location>
</feature>